<dbReference type="PROSITE" id="PS51257">
    <property type="entry name" value="PROKAR_LIPOPROTEIN"/>
    <property type="match status" value="1"/>
</dbReference>
<sequence length="118" mass="12364">MQKSKCVSVVRYSFKPVATGALCALSFTFGCSAYADYVEQGKPGDAASWRSAEFQSDWGLGRIQADQAYAAGITGAGVKIGALDSGFDPSHPEATPSRYHAVTATGTYVNGSPFRITG</sequence>
<evidence type="ECO:0000256" key="2">
    <source>
        <dbReference type="SAM" id="SignalP"/>
    </source>
</evidence>
<comment type="caution">
    <text evidence="3">The sequence shown here is derived from an EMBL/GenBank/DDBJ whole genome shotgun (WGS) entry which is preliminary data.</text>
</comment>
<organism evidence="3 4">
    <name type="scientific">Pseudomonas syringae pv. pisi str. 1704B</name>
    <dbReference type="NCBI Taxonomy" id="629263"/>
    <lineage>
        <taxon>Bacteria</taxon>
        <taxon>Pseudomonadati</taxon>
        <taxon>Pseudomonadota</taxon>
        <taxon>Gammaproteobacteria</taxon>
        <taxon>Pseudomonadales</taxon>
        <taxon>Pseudomonadaceae</taxon>
        <taxon>Pseudomonas</taxon>
        <taxon>Pseudomonas syringae</taxon>
    </lineage>
</organism>
<evidence type="ECO:0000256" key="1">
    <source>
        <dbReference type="PROSITE-ProRule" id="PRU01240"/>
    </source>
</evidence>
<keyword evidence="2" id="KW-0732">Signal</keyword>
<dbReference type="EMBL" id="AEAI01001147">
    <property type="protein sequence ID" value="EGH45010.1"/>
    <property type="molecule type" value="Genomic_DNA"/>
</dbReference>
<comment type="similarity">
    <text evidence="1">Belongs to the peptidase S8 family.</text>
</comment>
<dbReference type="HOGENOM" id="CLU_2089993_0_0_6"/>
<keyword evidence="4" id="KW-1185">Reference proteome</keyword>
<proteinExistence type="inferred from homology"/>
<comment type="caution">
    <text evidence="1">Lacks conserved residue(s) required for the propagation of feature annotation.</text>
</comment>
<dbReference type="GO" id="GO:0006508">
    <property type="term" value="P:proteolysis"/>
    <property type="evidence" value="ECO:0007669"/>
    <property type="project" value="InterPro"/>
</dbReference>
<evidence type="ECO:0000313" key="3">
    <source>
        <dbReference type="EMBL" id="EGH45010.1"/>
    </source>
</evidence>
<protein>
    <submittedName>
        <fullName evidence="3">Outer membrane autotransporter barrel</fullName>
    </submittedName>
</protein>
<accession>F3GD60</accession>
<dbReference type="SUPFAM" id="SSF52743">
    <property type="entry name" value="Subtilisin-like"/>
    <property type="match status" value="1"/>
</dbReference>
<gene>
    <name evidence="3" type="ORF">PSYPI_22727</name>
</gene>
<dbReference type="GO" id="GO:0004252">
    <property type="term" value="F:serine-type endopeptidase activity"/>
    <property type="evidence" value="ECO:0007669"/>
    <property type="project" value="InterPro"/>
</dbReference>
<dbReference type="Gene3D" id="3.40.50.200">
    <property type="entry name" value="Peptidase S8/S53 domain"/>
    <property type="match status" value="1"/>
</dbReference>
<feature type="non-terminal residue" evidence="3">
    <location>
        <position position="118"/>
    </location>
</feature>
<reference evidence="3 4" key="1">
    <citation type="journal article" date="2011" name="PLoS Pathog.">
        <title>Dynamic evolution of pathogenicity revealed by sequencing and comparative genomics of 19 Pseudomonas syringae isolates.</title>
        <authorList>
            <person name="Baltrus D.A."/>
            <person name="Nishimura M.T."/>
            <person name="Romanchuk A."/>
            <person name="Chang J.H."/>
            <person name="Mukhtar M.S."/>
            <person name="Cherkis K."/>
            <person name="Roach J."/>
            <person name="Grant S.R."/>
            <person name="Jones C.D."/>
            <person name="Dangl J.L."/>
        </authorList>
    </citation>
    <scope>NUCLEOTIDE SEQUENCE [LARGE SCALE GENOMIC DNA]</scope>
    <source>
        <strain evidence="3 4">1704B</strain>
    </source>
</reference>
<dbReference type="PROSITE" id="PS51892">
    <property type="entry name" value="SUBTILASE"/>
    <property type="match status" value="1"/>
</dbReference>
<dbReference type="InterPro" id="IPR036852">
    <property type="entry name" value="Peptidase_S8/S53_dom_sf"/>
</dbReference>
<feature type="chain" id="PRO_5003294995" evidence="2">
    <location>
        <begin position="36"/>
        <end position="118"/>
    </location>
</feature>
<name>F3GD60_PSESJ</name>
<feature type="signal peptide" evidence="2">
    <location>
        <begin position="1"/>
        <end position="35"/>
    </location>
</feature>
<dbReference type="AlphaFoldDB" id="F3GD60"/>
<dbReference type="Proteomes" id="UP000004986">
    <property type="component" value="Unassembled WGS sequence"/>
</dbReference>
<evidence type="ECO:0000313" key="4">
    <source>
        <dbReference type="Proteomes" id="UP000004986"/>
    </source>
</evidence>